<feature type="transmembrane region" description="Helical" evidence="6">
    <location>
        <begin position="43"/>
        <end position="66"/>
    </location>
</feature>
<dbReference type="AlphaFoldDB" id="Q8RLM8"/>
<gene>
    <name evidence="7" type="primary">ypkG</name>
</gene>
<feature type="transmembrane region" description="Helical" evidence="6">
    <location>
        <begin position="151"/>
        <end position="169"/>
    </location>
</feature>
<sequence length="330" mass="35874">MNVNMLRFSLALVIFSILTITVIASWDTVIQGWNLLLEAKTSYAIMALILAIFALVAQAEMMVVMLRSAGASVKRRDAYLTGMAANAWSSSLPGGAALSVVVVFREQKKWGVSSPMASWYFLLSGVLSAVSIAVLGVASILFFNFRVNEKYFALSILTVVLLIALAFVFNARPSALKKFVLPPIAYVVQCLGRDPACIVKKISNFISQLSQVKISRRMLFYSFFLAFLNWSFEIVCLILCAISVGVRIDILGIFISFVASKLAGQVQVTPGGVGTVDAVLTSALLNFGSLSADEAIAIVVLFRLITFLFLSILGWICFAFMKIRSSNPSG</sequence>
<geneLocation type="plasmid" evidence="7">
    <name>pK64</name>
</geneLocation>
<dbReference type="GO" id="GO:0005886">
    <property type="term" value="C:plasma membrane"/>
    <property type="evidence" value="ECO:0007669"/>
    <property type="project" value="UniProtKB-SubCell"/>
</dbReference>
<evidence type="ECO:0000256" key="4">
    <source>
        <dbReference type="ARBA" id="ARBA00022989"/>
    </source>
</evidence>
<evidence type="ECO:0000256" key="5">
    <source>
        <dbReference type="ARBA" id="ARBA00023136"/>
    </source>
</evidence>
<keyword evidence="3 6" id="KW-0812">Transmembrane</keyword>
<dbReference type="EMBL" id="AY079086">
    <property type="protein sequence ID" value="AAL85942.1"/>
    <property type="molecule type" value="Genomic_DNA"/>
</dbReference>
<feature type="transmembrane region" description="Helical" evidence="6">
    <location>
        <begin position="218"/>
        <end position="244"/>
    </location>
</feature>
<keyword evidence="4 6" id="KW-1133">Transmembrane helix</keyword>
<dbReference type="PANTHER" id="PTHR39087:SF2">
    <property type="entry name" value="UPF0104 MEMBRANE PROTEIN MJ1595"/>
    <property type="match status" value="1"/>
</dbReference>
<dbReference type="InterPro" id="IPR022791">
    <property type="entry name" value="L-PG_synthase/AglD"/>
</dbReference>
<evidence type="ECO:0000256" key="3">
    <source>
        <dbReference type="ARBA" id="ARBA00022692"/>
    </source>
</evidence>
<keyword evidence="5 6" id="KW-0472">Membrane</keyword>
<evidence type="ECO:0000313" key="7">
    <source>
        <dbReference type="EMBL" id="AAL85942.1"/>
    </source>
</evidence>
<dbReference type="Pfam" id="PF03706">
    <property type="entry name" value="LPG_synthase_TM"/>
    <property type="match status" value="1"/>
</dbReference>
<feature type="transmembrane region" description="Helical" evidence="6">
    <location>
        <begin position="295"/>
        <end position="321"/>
    </location>
</feature>
<keyword evidence="7" id="KW-0614">Plasmid</keyword>
<evidence type="ECO:0000256" key="6">
    <source>
        <dbReference type="SAM" id="Phobius"/>
    </source>
</evidence>
<evidence type="ECO:0000256" key="1">
    <source>
        <dbReference type="ARBA" id="ARBA00004651"/>
    </source>
</evidence>
<feature type="transmembrane region" description="Helical" evidence="6">
    <location>
        <begin position="119"/>
        <end position="145"/>
    </location>
</feature>
<comment type="subcellular location">
    <subcellularLocation>
        <location evidence="1">Cell membrane</location>
        <topology evidence="1">Multi-pass membrane protein</topology>
    </subcellularLocation>
</comment>
<accession>Q8RLM8</accession>
<dbReference type="NCBIfam" id="TIGR00374">
    <property type="entry name" value="flippase-like domain"/>
    <property type="match status" value="1"/>
</dbReference>
<evidence type="ECO:0000256" key="2">
    <source>
        <dbReference type="ARBA" id="ARBA00022475"/>
    </source>
</evidence>
<protein>
    <submittedName>
        <fullName evidence="7">YpkG</fullName>
    </submittedName>
</protein>
<dbReference type="PANTHER" id="PTHR39087">
    <property type="entry name" value="UPF0104 MEMBRANE PROTEIN MJ1595"/>
    <property type="match status" value="1"/>
</dbReference>
<proteinExistence type="predicted"/>
<reference evidence="7" key="1">
    <citation type="journal article" date="2004" name="Plasmid">
        <title>Comparative genomics identified two conserved DNA modules in a corynebacterial plasmid family present in clinical isolates of the opportunistic human pathogen Corynebacterium jeikeium.</title>
        <authorList>
            <person name="Tauch A."/>
            <person name="Bischoff N."/>
            <person name="Puhler A."/>
            <person name="Kalinowski J."/>
        </authorList>
    </citation>
    <scope>NUCLEOTIDE SEQUENCE</scope>
    <source>
        <strain evidence="7">K64</strain>
        <plasmid evidence="7">pK64</plasmid>
    </source>
</reference>
<keyword evidence="2" id="KW-1003">Cell membrane</keyword>
<name>Q8RLM8_CORJE</name>
<organism evidence="7">
    <name type="scientific">Corynebacterium jeikeium</name>
    <dbReference type="NCBI Taxonomy" id="38289"/>
    <lineage>
        <taxon>Bacteria</taxon>
        <taxon>Bacillati</taxon>
        <taxon>Actinomycetota</taxon>
        <taxon>Actinomycetes</taxon>
        <taxon>Mycobacteriales</taxon>
        <taxon>Corynebacteriaceae</taxon>
        <taxon>Corynebacterium</taxon>
    </lineage>
</organism>